<proteinExistence type="predicted"/>
<evidence type="ECO:0000313" key="2">
    <source>
        <dbReference type="Proteomes" id="UP000239590"/>
    </source>
</evidence>
<protein>
    <recommendedName>
        <fullName evidence="3">Tetratricopeptide repeat protein</fullName>
    </recommendedName>
</protein>
<sequence>MISNPEFAREVEFMQQADSVIDDFLLAEMVGEIHAEKVQEWKDAEAEPAKETPVIPLHREPQQVPWWKWSAGTAAAVTIAFTSYITLSPIQVQDTLSQTLRGGDASISEQPSRICFENFYAGRSFVMTQQPSQAIPRLQQVIDCEVRPYFKDASKWYLTVAYLQANQPKEAETIYQEITENPDFSYDITWLDKQKISWQIRIAKWFGKDEA</sequence>
<organism evidence="1 2">
    <name type="scientific">Siphonobacter curvatus</name>
    <dbReference type="NCBI Taxonomy" id="2094562"/>
    <lineage>
        <taxon>Bacteria</taxon>
        <taxon>Pseudomonadati</taxon>
        <taxon>Bacteroidota</taxon>
        <taxon>Cytophagia</taxon>
        <taxon>Cytophagales</taxon>
        <taxon>Cytophagaceae</taxon>
        <taxon>Siphonobacter</taxon>
    </lineage>
</organism>
<dbReference type="Proteomes" id="UP000239590">
    <property type="component" value="Unassembled WGS sequence"/>
</dbReference>
<gene>
    <name evidence="1" type="ORF">C5O19_14585</name>
</gene>
<keyword evidence="2" id="KW-1185">Reference proteome</keyword>
<name>A0A2S7IST6_9BACT</name>
<dbReference type="EMBL" id="PTRA01000001">
    <property type="protein sequence ID" value="PQA60787.1"/>
    <property type="molecule type" value="Genomic_DNA"/>
</dbReference>
<evidence type="ECO:0000313" key="1">
    <source>
        <dbReference type="EMBL" id="PQA60787.1"/>
    </source>
</evidence>
<accession>A0A2S7IST6</accession>
<evidence type="ECO:0008006" key="3">
    <source>
        <dbReference type="Google" id="ProtNLM"/>
    </source>
</evidence>
<comment type="caution">
    <text evidence="1">The sequence shown here is derived from an EMBL/GenBank/DDBJ whole genome shotgun (WGS) entry which is preliminary data.</text>
</comment>
<dbReference type="AlphaFoldDB" id="A0A2S7IST6"/>
<reference evidence="2" key="1">
    <citation type="submission" date="2018-02" db="EMBL/GenBank/DDBJ databases">
        <title>Genome sequencing of Solimonas sp. HR-BB.</title>
        <authorList>
            <person name="Lee Y."/>
            <person name="Jeon C.O."/>
        </authorList>
    </citation>
    <scope>NUCLEOTIDE SEQUENCE [LARGE SCALE GENOMIC DNA]</scope>
    <source>
        <strain evidence="2">HR-U</strain>
    </source>
</reference>